<dbReference type="EMBL" id="AP028910">
    <property type="protein sequence ID" value="BES91323.1"/>
    <property type="molecule type" value="Genomic_DNA"/>
</dbReference>
<gene>
    <name evidence="1" type="ORF">NTJ_04132</name>
</gene>
<evidence type="ECO:0000313" key="1">
    <source>
        <dbReference type="EMBL" id="BES91323.1"/>
    </source>
</evidence>
<proteinExistence type="predicted"/>
<sequence length="69" mass="7878">MVTASTSAALFLRRLGLEGGSSRQFGKHQDFWAHSKRQRGQLRDFSGNVEHLNRANMSVHFLCNNPHRL</sequence>
<evidence type="ECO:0000313" key="2">
    <source>
        <dbReference type="Proteomes" id="UP001307889"/>
    </source>
</evidence>
<organism evidence="1 2">
    <name type="scientific">Nesidiocoris tenuis</name>
    <dbReference type="NCBI Taxonomy" id="355587"/>
    <lineage>
        <taxon>Eukaryota</taxon>
        <taxon>Metazoa</taxon>
        <taxon>Ecdysozoa</taxon>
        <taxon>Arthropoda</taxon>
        <taxon>Hexapoda</taxon>
        <taxon>Insecta</taxon>
        <taxon>Pterygota</taxon>
        <taxon>Neoptera</taxon>
        <taxon>Paraneoptera</taxon>
        <taxon>Hemiptera</taxon>
        <taxon>Heteroptera</taxon>
        <taxon>Panheteroptera</taxon>
        <taxon>Cimicomorpha</taxon>
        <taxon>Miridae</taxon>
        <taxon>Dicyphina</taxon>
        <taxon>Nesidiocoris</taxon>
    </lineage>
</organism>
<protein>
    <submittedName>
        <fullName evidence="1">Uncharacterized protein</fullName>
    </submittedName>
</protein>
<reference evidence="1 2" key="1">
    <citation type="submission" date="2023-09" db="EMBL/GenBank/DDBJ databases">
        <title>Nesidiocoris tenuis whole genome shotgun sequence.</title>
        <authorList>
            <person name="Shibata T."/>
            <person name="Shimoda M."/>
            <person name="Kobayashi T."/>
            <person name="Uehara T."/>
        </authorList>
    </citation>
    <scope>NUCLEOTIDE SEQUENCE [LARGE SCALE GENOMIC DNA]</scope>
    <source>
        <strain evidence="1 2">Japan</strain>
    </source>
</reference>
<accession>A0ABN7AH09</accession>
<keyword evidence="2" id="KW-1185">Reference proteome</keyword>
<name>A0ABN7AH09_9HEMI</name>
<dbReference type="Proteomes" id="UP001307889">
    <property type="component" value="Chromosome 2"/>
</dbReference>